<dbReference type="InterPro" id="IPR037460">
    <property type="entry name" value="SEST-like"/>
</dbReference>
<sequence length="301" mass="31685">MIGSAARWAGALALAVAALVPSAPAARADGDGSALVVLGDSFAANGFRWEADAEECLRGETSWPNQLSRLTGTANTPDFLDRSCSGAAIESDRGYSLVRETLDADRAGGFGPRTRMVAIQFGLNDDWGTEHRATLWTSLIPCVFNLADGCDRDAAAAGRITDFRAVTGPAYAARIGDVVRYLRYYAPNARIVLVGYPELFPSGQDSVCLNILGAGAFVQPRGGGLIEYLDRIDAAQRAAAAQLGIDFLDTRALTAGHGLCSAAPWLNGVLDPRADPVGLPFHPSAHGDAVLAAALHERYGR</sequence>
<dbReference type="Gene3D" id="3.40.50.1110">
    <property type="entry name" value="SGNH hydrolase"/>
    <property type="match status" value="1"/>
</dbReference>
<dbReference type="InterPro" id="IPR036514">
    <property type="entry name" value="SGNH_hydro_sf"/>
</dbReference>
<dbReference type="Proteomes" id="UP001595696">
    <property type="component" value="Unassembled WGS sequence"/>
</dbReference>
<keyword evidence="4" id="KW-1185">Reference proteome</keyword>
<feature type="domain" description="SGNH hydrolase-type esterase" evidence="2">
    <location>
        <begin position="37"/>
        <end position="289"/>
    </location>
</feature>
<comment type="caution">
    <text evidence="3">The sequence shown here is derived from an EMBL/GenBank/DDBJ whole genome shotgun (WGS) entry which is preliminary data.</text>
</comment>
<dbReference type="PANTHER" id="PTHR37981">
    <property type="entry name" value="LIPASE 2"/>
    <property type="match status" value="1"/>
</dbReference>
<dbReference type="EMBL" id="JBHSAX010000013">
    <property type="protein sequence ID" value="MFC3962836.1"/>
    <property type="molecule type" value="Genomic_DNA"/>
</dbReference>
<gene>
    <name evidence="3" type="ORF">ACFO0B_12655</name>
</gene>
<dbReference type="InterPro" id="IPR013830">
    <property type="entry name" value="SGNH_hydro"/>
</dbReference>
<evidence type="ECO:0000313" key="3">
    <source>
        <dbReference type="EMBL" id="MFC3962836.1"/>
    </source>
</evidence>
<reference evidence="4" key="1">
    <citation type="journal article" date="2019" name="Int. J. Syst. Evol. Microbiol.">
        <title>The Global Catalogue of Microorganisms (GCM) 10K type strain sequencing project: providing services to taxonomists for standard genome sequencing and annotation.</title>
        <authorList>
            <consortium name="The Broad Institute Genomics Platform"/>
            <consortium name="The Broad Institute Genome Sequencing Center for Infectious Disease"/>
            <person name="Wu L."/>
            <person name="Ma J."/>
        </authorList>
    </citation>
    <scope>NUCLEOTIDE SEQUENCE [LARGE SCALE GENOMIC DNA]</scope>
    <source>
        <strain evidence="4">CGMCC 4.7330</strain>
    </source>
</reference>
<protein>
    <submittedName>
        <fullName evidence="3">SGNH/GDSL hydrolase family protein</fullName>
        <ecNumber evidence="3">3.1.-.-</ecNumber>
    </submittedName>
</protein>
<dbReference type="SUPFAM" id="SSF52266">
    <property type="entry name" value="SGNH hydrolase"/>
    <property type="match status" value="1"/>
</dbReference>
<dbReference type="CDD" id="cd01823">
    <property type="entry name" value="SEST_like"/>
    <property type="match status" value="1"/>
</dbReference>
<name>A0ABV8DRW2_9NOCA</name>
<evidence type="ECO:0000313" key="4">
    <source>
        <dbReference type="Proteomes" id="UP001595696"/>
    </source>
</evidence>
<proteinExistence type="predicted"/>
<feature type="chain" id="PRO_5047460321" evidence="1">
    <location>
        <begin position="26"/>
        <end position="301"/>
    </location>
</feature>
<organism evidence="3 4">
    <name type="scientific">Nocardia jiangsuensis</name>
    <dbReference type="NCBI Taxonomy" id="1691563"/>
    <lineage>
        <taxon>Bacteria</taxon>
        <taxon>Bacillati</taxon>
        <taxon>Actinomycetota</taxon>
        <taxon>Actinomycetes</taxon>
        <taxon>Mycobacteriales</taxon>
        <taxon>Nocardiaceae</taxon>
        <taxon>Nocardia</taxon>
    </lineage>
</organism>
<keyword evidence="3" id="KW-0378">Hydrolase</keyword>
<feature type="signal peptide" evidence="1">
    <location>
        <begin position="1"/>
        <end position="25"/>
    </location>
</feature>
<evidence type="ECO:0000256" key="1">
    <source>
        <dbReference type="SAM" id="SignalP"/>
    </source>
</evidence>
<accession>A0ABV8DRW2</accession>
<dbReference type="Pfam" id="PF13472">
    <property type="entry name" value="Lipase_GDSL_2"/>
    <property type="match status" value="1"/>
</dbReference>
<evidence type="ECO:0000259" key="2">
    <source>
        <dbReference type="Pfam" id="PF13472"/>
    </source>
</evidence>
<dbReference type="PANTHER" id="PTHR37981:SF1">
    <property type="entry name" value="SGNH HYDROLASE-TYPE ESTERASE DOMAIN-CONTAINING PROTEIN"/>
    <property type="match status" value="1"/>
</dbReference>
<dbReference type="RefSeq" id="WP_378612595.1">
    <property type="nucleotide sequence ID" value="NZ_JBHSAX010000013.1"/>
</dbReference>
<dbReference type="GO" id="GO:0016787">
    <property type="term" value="F:hydrolase activity"/>
    <property type="evidence" value="ECO:0007669"/>
    <property type="project" value="UniProtKB-KW"/>
</dbReference>
<dbReference type="EC" id="3.1.-.-" evidence="3"/>
<keyword evidence="1" id="KW-0732">Signal</keyword>